<dbReference type="AlphaFoldDB" id="A0A212J246"/>
<sequence>MRYFLPALLLVLGLGGCMMTTPPAEVKGTQVSESKYMSYDCPQLTDELQFLSRREEQLARAQDRRLNSSQLRAFITGFGRGDGVEATQLAEVRGEKEAVCKAMERKSCPQQLLSGPAEAGR</sequence>
<dbReference type="EMBL" id="FLUQ01000001">
    <property type="protein sequence ID" value="SBV93546.1"/>
    <property type="molecule type" value="Genomic_DNA"/>
</dbReference>
<proteinExistence type="predicted"/>
<gene>
    <name evidence="1" type="ORF">KL86DPRO_10550</name>
</gene>
<reference evidence="1" key="1">
    <citation type="submission" date="2016-04" db="EMBL/GenBank/DDBJ databases">
        <authorList>
            <person name="Evans L.H."/>
            <person name="Alamgir A."/>
            <person name="Owens N."/>
            <person name="Weber N.D."/>
            <person name="Virtaneva K."/>
            <person name="Barbian K."/>
            <person name="Babar A."/>
            <person name="Rosenke K."/>
        </authorList>
    </citation>
    <scope>NUCLEOTIDE SEQUENCE</scope>
    <source>
        <strain evidence="1">86</strain>
    </source>
</reference>
<organism evidence="1">
    <name type="scientific">uncultured delta proteobacterium</name>
    <dbReference type="NCBI Taxonomy" id="34034"/>
    <lineage>
        <taxon>Bacteria</taxon>
        <taxon>Deltaproteobacteria</taxon>
        <taxon>environmental samples</taxon>
    </lineage>
</organism>
<accession>A0A212J246</accession>
<protein>
    <recommendedName>
        <fullName evidence="2">Lipoprotein</fullName>
    </recommendedName>
</protein>
<evidence type="ECO:0008006" key="2">
    <source>
        <dbReference type="Google" id="ProtNLM"/>
    </source>
</evidence>
<name>A0A212J246_9DELT</name>
<dbReference type="PROSITE" id="PS51257">
    <property type="entry name" value="PROKAR_LIPOPROTEIN"/>
    <property type="match status" value="1"/>
</dbReference>
<evidence type="ECO:0000313" key="1">
    <source>
        <dbReference type="EMBL" id="SBV93546.1"/>
    </source>
</evidence>